<evidence type="ECO:0000256" key="2">
    <source>
        <dbReference type="SAM" id="MobiDB-lite"/>
    </source>
</evidence>
<reference evidence="4 5" key="1">
    <citation type="submission" date="2021-01" db="EMBL/GenBank/DDBJ databases">
        <title>Genome public.</title>
        <authorList>
            <person name="Liu C."/>
            <person name="Sun Q."/>
        </authorList>
    </citation>
    <scope>NUCLEOTIDE SEQUENCE [LARGE SCALE GENOMIC DNA]</scope>
    <source>
        <strain evidence="4 5">YIM B02564</strain>
    </source>
</reference>
<gene>
    <name evidence="4" type="ORF">JK635_03145</name>
</gene>
<feature type="coiled-coil region" evidence="1">
    <location>
        <begin position="39"/>
        <end position="66"/>
    </location>
</feature>
<keyword evidence="1" id="KW-0175">Coiled coil</keyword>
<comment type="caution">
    <text evidence="4">The sequence shown here is derived from an EMBL/GenBank/DDBJ whole genome shotgun (WGS) entry which is preliminary data.</text>
</comment>
<evidence type="ECO:0000256" key="1">
    <source>
        <dbReference type="SAM" id="Coils"/>
    </source>
</evidence>
<keyword evidence="3" id="KW-0812">Transmembrane</keyword>
<organism evidence="4 5">
    <name type="scientific">Neobacillus paridis</name>
    <dbReference type="NCBI Taxonomy" id="2803862"/>
    <lineage>
        <taxon>Bacteria</taxon>
        <taxon>Bacillati</taxon>
        <taxon>Bacillota</taxon>
        <taxon>Bacilli</taxon>
        <taxon>Bacillales</taxon>
        <taxon>Bacillaceae</taxon>
        <taxon>Neobacillus</taxon>
    </lineage>
</organism>
<evidence type="ECO:0000313" key="5">
    <source>
        <dbReference type="Proteomes" id="UP000623967"/>
    </source>
</evidence>
<name>A0ABS1TIZ9_9BACI</name>
<sequence length="251" mass="27981">MTLEFSKKHTLGFILGLIVIGLLAVLAYYVYIIPINTNLDQKKSELKMTNQELTIYQNKLKQTSNQTIVSSMELQQQVPVKRMLDQLLLDIEKAEIISGANIIETKLNSSGQDAIQAATNDTAQKTQSNSSSASTSKATATDKTLPNGMKQTSILLSGEANSYFEMEKFLEEIKSLKRIIKIDQLKFTGQEEMVSVEQASSPLKFEAVLTAYYDPELVDLQKDLPPIDVPKVSNKKNPLSDFLAEEDDQEP</sequence>
<protein>
    <submittedName>
        <fullName evidence="4">Pilus assembly protein PilO</fullName>
    </submittedName>
</protein>
<proteinExistence type="predicted"/>
<keyword evidence="3" id="KW-0472">Membrane</keyword>
<keyword evidence="5" id="KW-1185">Reference proteome</keyword>
<feature type="region of interest" description="Disordered" evidence="2">
    <location>
        <begin position="118"/>
        <end position="144"/>
    </location>
</feature>
<keyword evidence="3" id="KW-1133">Transmembrane helix</keyword>
<accession>A0ABS1TIZ9</accession>
<evidence type="ECO:0000313" key="4">
    <source>
        <dbReference type="EMBL" id="MBL4951237.1"/>
    </source>
</evidence>
<evidence type="ECO:0000256" key="3">
    <source>
        <dbReference type="SAM" id="Phobius"/>
    </source>
</evidence>
<dbReference type="EMBL" id="JAESWB010000025">
    <property type="protein sequence ID" value="MBL4951237.1"/>
    <property type="molecule type" value="Genomic_DNA"/>
</dbReference>
<feature type="region of interest" description="Disordered" evidence="2">
    <location>
        <begin position="224"/>
        <end position="251"/>
    </location>
</feature>
<feature type="compositionally biased region" description="Low complexity" evidence="2">
    <location>
        <begin position="122"/>
        <end position="144"/>
    </location>
</feature>
<dbReference type="Proteomes" id="UP000623967">
    <property type="component" value="Unassembled WGS sequence"/>
</dbReference>
<feature type="transmembrane region" description="Helical" evidence="3">
    <location>
        <begin position="12"/>
        <end position="31"/>
    </location>
</feature>
<dbReference type="RefSeq" id="WP_202652299.1">
    <property type="nucleotide sequence ID" value="NZ_JAESWB010000025.1"/>
</dbReference>